<dbReference type="KEGG" id="stir:DDW44_28855"/>
<evidence type="ECO:0000313" key="5">
    <source>
        <dbReference type="EMBL" id="AWI33246.1"/>
    </source>
</evidence>
<feature type="region of interest" description="Disordered" evidence="4">
    <location>
        <begin position="69"/>
        <end position="89"/>
    </location>
</feature>
<evidence type="ECO:0000313" key="6">
    <source>
        <dbReference type="Proteomes" id="UP000244900"/>
    </source>
</evidence>
<feature type="compositionally biased region" description="Basic and acidic residues" evidence="4">
    <location>
        <begin position="74"/>
        <end position="89"/>
    </location>
</feature>
<dbReference type="GO" id="GO:0012506">
    <property type="term" value="C:vesicle membrane"/>
    <property type="evidence" value="ECO:0007669"/>
    <property type="project" value="InterPro"/>
</dbReference>
<reference evidence="5 6" key="1">
    <citation type="submission" date="2018-05" db="EMBL/GenBank/DDBJ databases">
        <title>Complete genome sequence of sponge-derived Streptomyces sp. HNM0039.</title>
        <authorList>
            <person name="Huang X."/>
            <person name="Zhou S."/>
        </authorList>
    </citation>
    <scope>NUCLEOTIDE SEQUENCE [LARGE SCALE GENOMIC DNA]</scope>
    <source>
        <strain evidence="5 6">HNM0039</strain>
    </source>
</reference>
<dbReference type="InterPro" id="IPR050530">
    <property type="entry name" value="GvpA"/>
</dbReference>
<dbReference type="Pfam" id="PF00741">
    <property type="entry name" value="Gas_vesicle"/>
    <property type="match status" value="1"/>
</dbReference>
<keyword evidence="1" id="KW-0304">Gas vesicle</keyword>
<evidence type="ECO:0000256" key="4">
    <source>
        <dbReference type="SAM" id="MobiDB-lite"/>
    </source>
</evidence>
<dbReference type="AlphaFoldDB" id="A0A2S1T3Q3"/>
<evidence type="ECO:0000256" key="2">
    <source>
        <dbReference type="ARBA" id="ARBA00035108"/>
    </source>
</evidence>
<organism evidence="5 6">
    <name type="scientific">Streptomyces tirandamycinicus</name>
    <dbReference type="NCBI Taxonomy" id="2174846"/>
    <lineage>
        <taxon>Bacteria</taxon>
        <taxon>Bacillati</taxon>
        <taxon>Actinomycetota</taxon>
        <taxon>Actinomycetes</taxon>
        <taxon>Kitasatosporales</taxon>
        <taxon>Streptomycetaceae</taxon>
        <taxon>Streptomyces</taxon>
    </lineage>
</organism>
<comment type="similarity">
    <text evidence="3">Belongs to the gas vesicle GvpA family.</text>
</comment>
<protein>
    <submittedName>
        <fullName evidence="5">Gas vesicle protein</fullName>
    </submittedName>
</protein>
<accession>A0A2S1T3Q3</accession>
<dbReference type="Proteomes" id="UP000244900">
    <property type="component" value="Chromosome"/>
</dbReference>
<dbReference type="OrthoDB" id="3790311at2"/>
<dbReference type="InterPro" id="IPR000638">
    <property type="entry name" value="Gas-vesicle_GvpA-like"/>
</dbReference>
<evidence type="ECO:0000256" key="3">
    <source>
        <dbReference type="ARBA" id="ARBA00035646"/>
    </source>
</evidence>
<name>A0A2S1T3Q3_9ACTN</name>
<dbReference type="GO" id="GO:0005198">
    <property type="term" value="F:structural molecule activity"/>
    <property type="evidence" value="ECO:0007669"/>
    <property type="project" value="InterPro"/>
</dbReference>
<evidence type="ECO:0000256" key="1">
    <source>
        <dbReference type="ARBA" id="ARBA00022987"/>
    </source>
</evidence>
<dbReference type="PANTHER" id="PTHR35344:SF4">
    <property type="entry name" value="GAS VESICLE PROTEIN A1"/>
    <property type="match status" value="1"/>
</dbReference>
<keyword evidence="6" id="KW-1185">Reference proteome</keyword>
<comment type="subcellular location">
    <subcellularLocation>
        <location evidence="2">Gas vesicle</location>
    </subcellularLocation>
</comment>
<dbReference type="GO" id="GO:0031411">
    <property type="term" value="C:gas vesicle"/>
    <property type="evidence" value="ECO:0007669"/>
    <property type="project" value="UniProtKB-SubCell"/>
</dbReference>
<dbReference type="EMBL" id="CP029188">
    <property type="protein sequence ID" value="AWI33246.1"/>
    <property type="molecule type" value="Genomic_DNA"/>
</dbReference>
<sequence>MEPAGRRDAGTATAETGPLAQRQLALVDLLDRLLAGGVVIKGDLTLRIADVDLVRVDLNALICSVGPAVGSPFEDGRGSGTHEHPGGTA</sequence>
<gene>
    <name evidence="5" type="ORF">DDW44_28855</name>
</gene>
<dbReference type="PANTHER" id="PTHR35344">
    <property type="entry name" value="GAS VESICLE STRUCTURAL PROTEIN 2-RELATED"/>
    <property type="match status" value="1"/>
</dbReference>
<proteinExistence type="inferred from homology"/>